<evidence type="ECO:0000256" key="3">
    <source>
        <dbReference type="SAM" id="MobiDB-lite"/>
    </source>
</evidence>
<feature type="domain" description="SLH" evidence="6">
    <location>
        <begin position="907"/>
        <end position="964"/>
    </location>
</feature>
<keyword evidence="2" id="KW-0677">Repeat</keyword>
<dbReference type="SUPFAM" id="SSF53300">
    <property type="entry name" value="vWA-like"/>
    <property type="match status" value="1"/>
</dbReference>
<dbReference type="Pfam" id="PF13306">
    <property type="entry name" value="LRR_5"/>
    <property type="match status" value="2"/>
</dbReference>
<dbReference type="Pfam" id="PF00395">
    <property type="entry name" value="SLH"/>
    <property type="match status" value="3"/>
</dbReference>
<protein>
    <submittedName>
        <fullName evidence="7">VWA domain-containing protein</fullName>
    </submittedName>
</protein>
<sequence>MALVFCLLGTTVPLTALAAGEDGEVQYIVSNDGTTLTIQGDGEITSQALDANVTAEQKKTLTSVEIGAGVTGIADGYSSVFPAGVTNVTLKGSGAFRFGKYSFKGQKNLTVQSERTSLAIGSYAFHNAVLTEFPMDQLHTIGSYGFSNAVLPLEGETLTLRIEDQVDVEAQYPAISVGSCAFSGVKNKEGTAFSKASVTIGGTVQFGDYSFNASDVFGSSAALEELTFHLKEGAYLIFGGGALGIPALRSAVFTGTGQIDFQHPSYRYVQAAPFRNGKQVETLDFSGFTGEITFAKNMFHASATSKPGLKQVILGEGCQVTKIREKAFAYCTQLETFDFSKVTGEIAGEAFRDTGLKGALDLSRVTAIEVGAFENVTGVTDWSAICQGAEAGILKKLEYSNVFLKDDAVWDLVERAMDGKFRLNQDGGYPTLRPTDNAWEDSHLGEKNGLGAASTQLTKAAKWTDEDRTTAQVEIQAAYAPDRQRDFVFVLDTSTSMEQVNGQGAALNKMYEMLSKVADVTETLLTSQEVDSRVAVLSFGSGVNAASAGFFEGSNAAHAGEVIRGLSCEGRTNYTAGLEKAVDYLRMAQSLGRSVSVVFLSDGEANEDTEGIPVAAQAIQALGVSTIGVLYKREPTEQEKTYMDQACTEFYLAEDTDGFSRAVNRTIYDAFRTFTLTDVVGEDFQTIQQAAIQVTGGTATLAEDGRTVTWDLSGTEPYETYTMTLHLTLAPGQDGTYPAGTFATNQGESVLREQGTEKVQNQVASPQLRRGIQDGGGGGGGGGETRYTLRYDSRGGTSYPPEQYPGGTKVLLEKVPTQEGYTFTGWYGEETLSKRLTEVTMTSDRTVYAGWQATSVPDMLNGADHFAYVIGYPDGQVKPGGSITRAEVATIFFRLLKQEIRDGNLTRVNGFTDVQDGSWFQQPVSTMSALGILKGRTEERFAPNAPITRAEFAAICARFDTGVSDGCSEFTDLAGHWAREEIGKAASLGWIQGYEDGTFRPDQSITRAEAMTMINRVLNRLPAAKEDLLPGMLQWPDNQDPGAWYYLAVQEATNSHTWKEKGEISEQWTELTEAPDWSRYET</sequence>
<feature type="compositionally biased region" description="Gly residues" evidence="3">
    <location>
        <begin position="773"/>
        <end position="784"/>
    </location>
</feature>
<comment type="caution">
    <text evidence="7">The sequence shown here is derived from an EMBL/GenBank/DDBJ whole genome shotgun (WGS) entry which is preliminary data.</text>
</comment>
<dbReference type="Pfam" id="PF13519">
    <property type="entry name" value="VWA_2"/>
    <property type="match status" value="1"/>
</dbReference>
<name>A0A3E2B5U2_9FIRM</name>
<dbReference type="Proteomes" id="UP000260649">
    <property type="component" value="Unassembled WGS sequence"/>
</dbReference>
<dbReference type="InterPro" id="IPR026906">
    <property type="entry name" value="LRR_5"/>
</dbReference>
<dbReference type="AlphaFoldDB" id="A0A3E2B5U2"/>
<reference evidence="7 8" key="1">
    <citation type="submission" date="2018-07" db="EMBL/GenBank/DDBJ databases">
        <title>GABA Modulating Bacteria of the Human Gut Microbiota.</title>
        <authorList>
            <person name="Strandwitz P."/>
            <person name="Kim K.H."/>
            <person name="Terekhova D."/>
            <person name="Liu J.K."/>
            <person name="Sharma A."/>
            <person name="Levering J."/>
            <person name="Mcdonald D."/>
            <person name="Dietrich D."/>
            <person name="Ramadhar T.R."/>
            <person name="Lekbua A."/>
            <person name="Mroue N."/>
            <person name="Liston C."/>
            <person name="Stewart E.J."/>
            <person name="Dubin M.J."/>
            <person name="Zengler K."/>
            <person name="Knight R."/>
            <person name="Gilbert J.A."/>
            <person name="Clardy J."/>
            <person name="Lewis K."/>
        </authorList>
    </citation>
    <scope>NUCLEOTIDE SEQUENCE [LARGE SCALE GENOMIC DNA]</scope>
    <source>
        <strain evidence="7 8">KLE1738</strain>
    </source>
</reference>
<evidence type="ECO:0000313" key="8">
    <source>
        <dbReference type="Proteomes" id="UP000260649"/>
    </source>
</evidence>
<dbReference type="NCBIfam" id="TIGR02543">
    <property type="entry name" value="List_Bact_rpt"/>
    <property type="match status" value="1"/>
</dbReference>
<dbReference type="PROSITE" id="PS50234">
    <property type="entry name" value="VWFA"/>
    <property type="match status" value="1"/>
</dbReference>
<dbReference type="Gene3D" id="3.40.50.410">
    <property type="entry name" value="von Willebrand factor, type A domain"/>
    <property type="match status" value="1"/>
</dbReference>
<feature type="domain" description="SLH" evidence="6">
    <location>
        <begin position="839"/>
        <end position="906"/>
    </location>
</feature>
<keyword evidence="4" id="KW-0732">Signal</keyword>
<dbReference type="InterPro" id="IPR051465">
    <property type="entry name" value="Cell_Envelope_Struct_Comp"/>
</dbReference>
<feature type="chain" id="PRO_5017672587" evidence="4">
    <location>
        <begin position="19"/>
        <end position="1082"/>
    </location>
</feature>
<dbReference type="PANTHER" id="PTHR43308">
    <property type="entry name" value="OUTER MEMBRANE PROTEIN ALPHA-RELATED"/>
    <property type="match status" value="1"/>
</dbReference>
<comment type="subcellular location">
    <subcellularLocation>
        <location evidence="1">Cell envelope</location>
    </subcellularLocation>
</comment>
<proteinExistence type="predicted"/>
<dbReference type="PROSITE" id="PS51272">
    <property type="entry name" value="SLH"/>
    <property type="match status" value="3"/>
</dbReference>
<evidence type="ECO:0000313" key="7">
    <source>
        <dbReference type="EMBL" id="RFT07375.1"/>
    </source>
</evidence>
<gene>
    <name evidence="7" type="ORF">DV520_01635</name>
</gene>
<dbReference type="InterPro" id="IPR013378">
    <property type="entry name" value="InlB-like_B-rpt"/>
</dbReference>
<dbReference type="Gene3D" id="3.80.10.10">
    <property type="entry name" value="Ribonuclease Inhibitor"/>
    <property type="match status" value="2"/>
</dbReference>
<evidence type="ECO:0000256" key="1">
    <source>
        <dbReference type="ARBA" id="ARBA00004196"/>
    </source>
</evidence>
<dbReference type="SMART" id="SM00327">
    <property type="entry name" value="VWA"/>
    <property type="match status" value="1"/>
</dbReference>
<dbReference type="Pfam" id="PF09479">
    <property type="entry name" value="Flg_new"/>
    <property type="match status" value="1"/>
</dbReference>
<feature type="domain" description="SLH" evidence="6">
    <location>
        <begin position="965"/>
        <end position="1028"/>
    </location>
</feature>
<dbReference type="Gene3D" id="2.60.40.4270">
    <property type="entry name" value="Listeria-Bacteroides repeat domain"/>
    <property type="match status" value="1"/>
</dbReference>
<feature type="signal peptide" evidence="4">
    <location>
        <begin position="1"/>
        <end position="18"/>
    </location>
</feature>
<feature type="region of interest" description="Disordered" evidence="3">
    <location>
        <begin position="769"/>
        <end position="807"/>
    </location>
</feature>
<dbReference type="InterPro" id="IPR036465">
    <property type="entry name" value="vWFA_dom_sf"/>
</dbReference>
<accession>A0A3E2B5U2</accession>
<dbReference type="EMBL" id="QQRQ01000002">
    <property type="protein sequence ID" value="RFT07375.1"/>
    <property type="molecule type" value="Genomic_DNA"/>
</dbReference>
<dbReference type="InterPro" id="IPR002035">
    <property type="entry name" value="VWF_A"/>
</dbReference>
<dbReference type="InterPro" id="IPR042229">
    <property type="entry name" value="Listeria/Bacterioides_rpt_sf"/>
</dbReference>
<organism evidence="7 8">
    <name type="scientific">Evtepia gabavorous</name>
    <dbReference type="NCBI Taxonomy" id="2211183"/>
    <lineage>
        <taxon>Bacteria</taxon>
        <taxon>Bacillati</taxon>
        <taxon>Bacillota</taxon>
        <taxon>Clostridia</taxon>
        <taxon>Eubacteriales</taxon>
        <taxon>Evtepia</taxon>
    </lineage>
</organism>
<dbReference type="InterPro" id="IPR032675">
    <property type="entry name" value="LRR_dom_sf"/>
</dbReference>
<evidence type="ECO:0000259" key="6">
    <source>
        <dbReference type="PROSITE" id="PS51272"/>
    </source>
</evidence>
<evidence type="ECO:0000256" key="4">
    <source>
        <dbReference type="SAM" id="SignalP"/>
    </source>
</evidence>
<evidence type="ECO:0000256" key="2">
    <source>
        <dbReference type="ARBA" id="ARBA00022737"/>
    </source>
</evidence>
<dbReference type="GO" id="GO:0030313">
    <property type="term" value="C:cell envelope"/>
    <property type="evidence" value="ECO:0007669"/>
    <property type="project" value="UniProtKB-SubCell"/>
</dbReference>
<dbReference type="InterPro" id="IPR001119">
    <property type="entry name" value="SLH_dom"/>
</dbReference>
<evidence type="ECO:0000259" key="5">
    <source>
        <dbReference type="PROSITE" id="PS50234"/>
    </source>
</evidence>
<feature type="domain" description="VWFA" evidence="5">
    <location>
        <begin position="486"/>
        <end position="671"/>
    </location>
</feature>
<dbReference type="CDD" id="cd00198">
    <property type="entry name" value="vWFA"/>
    <property type="match status" value="1"/>
</dbReference>
<keyword evidence="8" id="KW-1185">Reference proteome</keyword>